<feature type="domain" description="GST N-terminal" evidence="2">
    <location>
        <begin position="1"/>
        <end position="82"/>
    </location>
</feature>
<dbReference type="GO" id="GO:0006559">
    <property type="term" value="P:L-phenylalanine catabolic process"/>
    <property type="evidence" value="ECO:0007669"/>
    <property type="project" value="TreeGrafter"/>
</dbReference>
<dbReference type="SUPFAM" id="SSF47616">
    <property type="entry name" value="GST C-terminal domain-like"/>
    <property type="match status" value="1"/>
</dbReference>
<dbReference type="NCBIfam" id="TIGR01262">
    <property type="entry name" value="maiA"/>
    <property type="match status" value="1"/>
</dbReference>
<dbReference type="Gene3D" id="1.20.1050.10">
    <property type="match status" value="1"/>
</dbReference>
<dbReference type="GO" id="GO:0004364">
    <property type="term" value="F:glutathione transferase activity"/>
    <property type="evidence" value="ECO:0007669"/>
    <property type="project" value="UniProtKB-EC"/>
</dbReference>
<gene>
    <name evidence="4" type="ORF">OHAE_3841</name>
</gene>
<dbReference type="Gene3D" id="3.40.30.10">
    <property type="entry name" value="Glutaredoxin"/>
    <property type="match status" value="1"/>
</dbReference>
<dbReference type="InterPro" id="IPR034333">
    <property type="entry name" value="GST_Zeta_N"/>
</dbReference>
<dbReference type="PANTHER" id="PTHR42673">
    <property type="entry name" value="MALEYLACETOACETATE ISOMERASE"/>
    <property type="match status" value="1"/>
</dbReference>
<dbReference type="Proteomes" id="UP000246073">
    <property type="component" value="Unassembled WGS sequence"/>
</dbReference>
<evidence type="ECO:0000313" key="5">
    <source>
        <dbReference type="Proteomes" id="UP000246073"/>
    </source>
</evidence>
<evidence type="ECO:0000259" key="3">
    <source>
        <dbReference type="PROSITE" id="PS50405"/>
    </source>
</evidence>
<dbReference type="GO" id="GO:0016034">
    <property type="term" value="F:maleylacetoacetate isomerase activity"/>
    <property type="evidence" value="ECO:0007669"/>
    <property type="project" value="UniProtKB-EC"/>
</dbReference>
<organism evidence="4 5">
    <name type="scientific">Ochrobactrum soli</name>
    <dbReference type="NCBI Taxonomy" id="2448455"/>
    <lineage>
        <taxon>Bacteria</taxon>
        <taxon>Pseudomonadati</taxon>
        <taxon>Pseudomonadota</taxon>
        <taxon>Alphaproteobacteria</taxon>
        <taxon>Hyphomicrobiales</taxon>
        <taxon>Brucellaceae</taxon>
        <taxon>Brucella/Ochrobactrum group</taxon>
        <taxon>Ochrobactrum</taxon>
    </lineage>
</organism>
<dbReference type="GO" id="GO:0005737">
    <property type="term" value="C:cytoplasm"/>
    <property type="evidence" value="ECO:0007669"/>
    <property type="project" value="InterPro"/>
</dbReference>
<dbReference type="RefSeq" id="WP_109367757.1">
    <property type="nucleotide sequence ID" value="NZ_OOFM01000004.1"/>
</dbReference>
<dbReference type="InterPro" id="IPR010987">
    <property type="entry name" value="Glutathione-S-Trfase_C-like"/>
</dbReference>
<accession>A0A2P9HIH1</accession>
<protein>
    <submittedName>
        <fullName evidence="4">Maleylacetoacetate isomerase @ Glutathione S-transferase, zeta</fullName>
        <ecNumber evidence="4">2.5.1.18</ecNumber>
        <ecNumber evidence="4">5.2.1.2</ecNumber>
    </submittedName>
</protein>
<keyword evidence="4" id="KW-0808">Transferase</keyword>
<dbReference type="AlphaFoldDB" id="A0A2P9HIH1"/>
<name>A0A2P9HIH1_9HYPH</name>
<sequence length="211" mass="23068">MTVTLYDYWRSSSAYRVRLALALKGIAYDRVPVDLTAGAQFSPEHLALHPQGLVPVLKIDGLVLVQSLAIIEYLDETRPDPALLPRDAAGRAHVRALADAIACEIHPVSNLRVLAQVEALAGKEARAAWNKDNIARGLAAFEKLLDHRGFEGRFCYGDTPGMADCVLVPQLYNASRWGVEWENLPRIAAVAKACAALPAFEDAAPDQFRPE</sequence>
<dbReference type="InterPro" id="IPR005955">
    <property type="entry name" value="GST_Zeta"/>
</dbReference>
<dbReference type="EMBL" id="OOFM01000004">
    <property type="protein sequence ID" value="SPL63909.1"/>
    <property type="molecule type" value="Genomic_DNA"/>
</dbReference>
<dbReference type="EC" id="5.2.1.2" evidence="4"/>
<dbReference type="InterPro" id="IPR036249">
    <property type="entry name" value="Thioredoxin-like_sf"/>
</dbReference>
<dbReference type="PANTHER" id="PTHR42673:SF4">
    <property type="entry name" value="MALEYLACETOACETATE ISOMERASE"/>
    <property type="match status" value="1"/>
</dbReference>
<keyword evidence="4" id="KW-0413">Isomerase</keyword>
<dbReference type="Pfam" id="PF02798">
    <property type="entry name" value="GST_N"/>
    <property type="match status" value="1"/>
</dbReference>
<dbReference type="EC" id="2.5.1.18" evidence="4"/>
<dbReference type="CDD" id="cd03191">
    <property type="entry name" value="GST_C_Zeta"/>
    <property type="match status" value="1"/>
</dbReference>
<evidence type="ECO:0000259" key="2">
    <source>
        <dbReference type="PROSITE" id="PS50404"/>
    </source>
</evidence>
<proteinExistence type="inferred from homology"/>
<dbReference type="InterPro" id="IPR004045">
    <property type="entry name" value="Glutathione_S-Trfase_N"/>
</dbReference>
<dbReference type="PROSITE" id="PS50405">
    <property type="entry name" value="GST_CTER"/>
    <property type="match status" value="1"/>
</dbReference>
<dbReference type="SFLD" id="SFLDS00019">
    <property type="entry name" value="Glutathione_Transferase_(cytos"/>
    <property type="match status" value="1"/>
</dbReference>
<dbReference type="InterPro" id="IPR036282">
    <property type="entry name" value="Glutathione-S-Trfase_C_sf"/>
</dbReference>
<comment type="similarity">
    <text evidence="1">Belongs to the GST superfamily. Zeta family.</text>
</comment>
<dbReference type="Pfam" id="PF13410">
    <property type="entry name" value="GST_C_2"/>
    <property type="match status" value="1"/>
</dbReference>
<dbReference type="SFLD" id="SFLDG00358">
    <property type="entry name" value="Main_(cytGST)"/>
    <property type="match status" value="1"/>
</dbReference>
<dbReference type="CDD" id="cd03042">
    <property type="entry name" value="GST_N_Zeta"/>
    <property type="match status" value="1"/>
</dbReference>
<evidence type="ECO:0000256" key="1">
    <source>
        <dbReference type="ARBA" id="ARBA00010007"/>
    </source>
</evidence>
<dbReference type="InterPro" id="IPR034330">
    <property type="entry name" value="GST_Zeta_C"/>
</dbReference>
<dbReference type="GO" id="GO:0006749">
    <property type="term" value="P:glutathione metabolic process"/>
    <property type="evidence" value="ECO:0007669"/>
    <property type="project" value="TreeGrafter"/>
</dbReference>
<feature type="domain" description="GST C-terminal" evidence="3">
    <location>
        <begin position="87"/>
        <end position="211"/>
    </location>
</feature>
<evidence type="ECO:0000313" key="4">
    <source>
        <dbReference type="EMBL" id="SPL63909.1"/>
    </source>
</evidence>
<dbReference type="SUPFAM" id="SSF52833">
    <property type="entry name" value="Thioredoxin-like"/>
    <property type="match status" value="1"/>
</dbReference>
<dbReference type="InterPro" id="IPR040079">
    <property type="entry name" value="Glutathione_S-Trfase"/>
</dbReference>
<reference evidence="5" key="1">
    <citation type="submission" date="2017-12" db="EMBL/GenBank/DDBJ databases">
        <authorList>
            <person name="Diaz M."/>
        </authorList>
    </citation>
    <scope>NUCLEOTIDE SEQUENCE [LARGE SCALE GENOMIC DNA]</scope>
    <source>
        <strain evidence="5">FI11154</strain>
    </source>
</reference>
<dbReference type="PROSITE" id="PS50404">
    <property type="entry name" value="GST_NTER"/>
    <property type="match status" value="1"/>
</dbReference>